<dbReference type="GO" id="GO:0009249">
    <property type="term" value="P:protein lipoylation"/>
    <property type="evidence" value="ECO:0007669"/>
    <property type="project" value="TreeGrafter"/>
</dbReference>
<name>J9W3G5_LENBU</name>
<sequence length="102" mass="11304">MAQKIDDSKYLWQATVDDSHTRIGLNDLARGEIGEISFAAFPKNLSEVAEGDVILSFEGAKAVTEVHSPRAGKVAKINTALIDHPEYLDDSDQDKNWIVELY</sequence>
<dbReference type="STRING" id="1071400.LBUCD034_0456"/>
<dbReference type="SUPFAM" id="SSF51230">
    <property type="entry name" value="Single hybrid motif"/>
    <property type="match status" value="1"/>
</dbReference>
<dbReference type="KEGG" id="lbn:LBUCD034_0456"/>
<dbReference type="CDD" id="cd06848">
    <property type="entry name" value="GCS_H"/>
    <property type="match status" value="1"/>
</dbReference>
<dbReference type="Proteomes" id="UP000007332">
    <property type="component" value="Chromosome"/>
</dbReference>
<gene>
    <name evidence="2" type="primary">gcvH1</name>
    <name evidence="2" type="ORF">LBUCD034_0456</name>
</gene>
<reference evidence="2 3" key="1">
    <citation type="journal article" date="2012" name="J. Biotechnol.">
        <title>Insights into the completely annotated genome of Lactobacillus buchneri CD034, a strain isolated from stable grass silage.</title>
        <authorList>
            <person name="Heinl S."/>
            <person name="Wibberg D."/>
            <person name="Eikmeyer F."/>
            <person name="Szczepanowski R."/>
            <person name="Blom J."/>
            <person name="Linke B."/>
            <person name="Goesmann A."/>
            <person name="Grabherr R."/>
            <person name="Schwab H."/>
            <person name="Puhler A."/>
            <person name="Schluter A."/>
        </authorList>
    </citation>
    <scope>NUCLEOTIDE SEQUENCE [LARGE SCALE GENOMIC DNA]</scope>
    <source>
        <strain evidence="2 3">CD034</strain>
    </source>
</reference>
<dbReference type="OrthoDB" id="9796712at2"/>
<dbReference type="HOGENOM" id="CLU_097408_3_1_9"/>
<dbReference type="PANTHER" id="PTHR11715">
    <property type="entry name" value="GLYCINE CLEAVAGE SYSTEM H PROTEIN"/>
    <property type="match status" value="1"/>
</dbReference>
<proteinExistence type="predicted"/>
<dbReference type="GO" id="GO:0005737">
    <property type="term" value="C:cytoplasm"/>
    <property type="evidence" value="ECO:0007669"/>
    <property type="project" value="TreeGrafter"/>
</dbReference>
<accession>J9W3G5</accession>
<dbReference type="InterPro" id="IPR033753">
    <property type="entry name" value="GCV_H/Fam206"/>
</dbReference>
<dbReference type="RefSeq" id="WP_014939425.1">
    <property type="nucleotide sequence ID" value="NC_018610.1"/>
</dbReference>
<keyword evidence="3" id="KW-1185">Reference proteome</keyword>
<dbReference type="EMBL" id="CP003043">
    <property type="protein sequence ID" value="AFR99554.1"/>
    <property type="molecule type" value="Genomic_DNA"/>
</dbReference>
<dbReference type="InterPro" id="IPR002930">
    <property type="entry name" value="GCV_H"/>
</dbReference>
<organism evidence="2 3">
    <name type="scientific">Lentilactobacillus buchneri subsp. silagei CD034</name>
    <dbReference type="NCBI Taxonomy" id="1071400"/>
    <lineage>
        <taxon>Bacteria</taxon>
        <taxon>Bacillati</taxon>
        <taxon>Bacillota</taxon>
        <taxon>Bacilli</taxon>
        <taxon>Lactobacillales</taxon>
        <taxon>Lactobacillaceae</taxon>
        <taxon>Lentilactobacillus</taxon>
        <taxon>Lentilactobacillus buchneri subsp. silagei</taxon>
    </lineage>
</organism>
<dbReference type="AlphaFoldDB" id="J9W3G5"/>
<dbReference type="GO" id="GO:0005960">
    <property type="term" value="C:glycine cleavage complex"/>
    <property type="evidence" value="ECO:0007669"/>
    <property type="project" value="InterPro"/>
</dbReference>
<dbReference type="GO" id="GO:0019464">
    <property type="term" value="P:glycine decarboxylation via glycine cleavage system"/>
    <property type="evidence" value="ECO:0007669"/>
    <property type="project" value="InterPro"/>
</dbReference>
<protein>
    <submittedName>
        <fullName evidence="2">Glycine cleavage system H protein</fullName>
    </submittedName>
</protein>
<dbReference type="PATRIC" id="fig|1071400.3.peg.448"/>
<dbReference type="eggNOG" id="COG0509">
    <property type="taxonomic scope" value="Bacteria"/>
</dbReference>
<dbReference type="Gene3D" id="2.40.50.100">
    <property type="match status" value="1"/>
</dbReference>
<evidence type="ECO:0000313" key="3">
    <source>
        <dbReference type="Proteomes" id="UP000007332"/>
    </source>
</evidence>
<evidence type="ECO:0000313" key="2">
    <source>
        <dbReference type="EMBL" id="AFR99554.1"/>
    </source>
</evidence>
<dbReference type="Pfam" id="PF01597">
    <property type="entry name" value="GCV_H"/>
    <property type="match status" value="1"/>
</dbReference>
<keyword evidence="1" id="KW-0450">Lipoyl</keyword>
<dbReference type="PANTHER" id="PTHR11715:SF3">
    <property type="entry name" value="GLYCINE CLEAVAGE SYSTEM H PROTEIN-RELATED"/>
    <property type="match status" value="1"/>
</dbReference>
<dbReference type="InterPro" id="IPR011053">
    <property type="entry name" value="Single_hybrid_motif"/>
</dbReference>
<evidence type="ECO:0000256" key="1">
    <source>
        <dbReference type="ARBA" id="ARBA00022823"/>
    </source>
</evidence>